<dbReference type="InterPro" id="IPR000719">
    <property type="entry name" value="Prot_kinase_dom"/>
</dbReference>
<name>A0A811PH39_9POAL</name>
<keyword evidence="2 12" id="KW-0723">Serine/threonine-protein kinase</keyword>
<evidence type="ECO:0000256" key="3">
    <source>
        <dbReference type="ARBA" id="ARBA00022553"/>
    </source>
</evidence>
<keyword evidence="5 11" id="KW-0547">Nucleotide-binding</keyword>
<evidence type="ECO:0000256" key="12">
    <source>
        <dbReference type="RuleBase" id="RU000304"/>
    </source>
</evidence>
<feature type="compositionally biased region" description="Polar residues" evidence="13">
    <location>
        <begin position="410"/>
        <end position="420"/>
    </location>
</feature>
<evidence type="ECO:0000256" key="11">
    <source>
        <dbReference type="PROSITE-ProRule" id="PRU10141"/>
    </source>
</evidence>
<evidence type="ECO:0000256" key="8">
    <source>
        <dbReference type="ARBA" id="ARBA00047811"/>
    </source>
</evidence>
<feature type="domain" description="Protein kinase" evidence="14">
    <location>
        <begin position="4"/>
        <end position="283"/>
    </location>
</feature>
<dbReference type="SUPFAM" id="SSF56112">
    <property type="entry name" value="Protein kinase-like (PK-like)"/>
    <property type="match status" value="1"/>
</dbReference>
<evidence type="ECO:0000256" key="7">
    <source>
        <dbReference type="ARBA" id="ARBA00022840"/>
    </source>
</evidence>
<evidence type="ECO:0000313" key="16">
    <source>
        <dbReference type="Proteomes" id="UP000604825"/>
    </source>
</evidence>
<dbReference type="InterPro" id="IPR050117">
    <property type="entry name" value="MAPK"/>
</dbReference>
<gene>
    <name evidence="15" type="ORF">NCGR_LOCUS28179</name>
</gene>
<dbReference type="InterPro" id="IPR017441">
    <property type="entry name" value="Protein_kinase_ATP_BS"/>
</dbReference>
<evidence type="ECO:0000256" key="4">
    <source>
        <dbReference type="ARBA" id="ARBA00022679"/>
    </source>
</evidence>
<dbReference type="PROSITE" id="PS50011">
    <property type="entry name" value="PROTEIN_KINASE_DOM"/>
    <property type="match status" value="1"/>
</dbReference>
<dbReference type="GO" id="GO:0005524">
    <property type="term" value="F:ATP binding"/>
    <property type="evidence" value="ECO:0007669"/>
    <property type="project" value="UniProtKB-UniRule"/>
</dbReference>
<evidence type="ECO:0000259" key="14">
    <source>
        <dbReference type="PROSITE" id="PS50011"/>
    </source>
</evidence>
<dbReference type="AlphaFoldDB" id="A0A811PH39"/>
<evidence type="ECO:0000256" key="13">
    <source>
        <dbReference type="SAM" id="MobiDB-lite"/>
    </source>
</evidence>
<evidence type="ECO:0000256" key="10">
    <source>
        <dbReference type="ARBA" id="ARBA00049280"/>
    </source>
</evidence>
<evidence type="ECO:0000256" key="5">
    <source>
        <dbReference type="ARBA" id="ARBA00022741"/>
    </source>
</evidence>
<dbReference type="SMART" id="SM00220">
    <property type="entry name" value="S_TKc"/>
    <property type="match status" value="1"/>
</dbReference>
<dbReference type="PANTHER" id="PTHR24055">
    <property type="entry name" value="MITOGEN-ACTIVATED PROTEIN KINASE"/>
    <property type="match status" value="1"/>
</dbReference>
<dbReference type="InterPro" id="IPR011009">
    <property type="entry name" value="Kinase-like_dom_sf"/>
</dbReference>
<evidence type="ECO:0000256" key="9">
    <source>
        <dbReference type="ARBA" id="ARBA00048367"/>
    </source>
</evidence>
<dbReference type="GO" id="GO:0008353">
    <property type="term" value="F:RNA polymerase II CTD heptapeptide repeat kinase activity"/>
    <property type="evidence" value="ECO:0007669"/>
    <property type="project" value="UniProtKB-EC"/>
</dbReference>
<dbReference type="Gene3D" id="1.10.510.10">
    <property type="entry name" value="Transferase(Phosphotransferase) domain 1"/>
    <property type="match status" value="1"/>
</dbReference>
<comment type="catalytic activity">
    <reaction evidence="10">
        <text>[DNA-directed RNA polymerase] + ATP = phospho-[DNA-directed RNA polymerase] + ADP + H(+)</text>
        <dbReference type="Rhea" id="RHEA:10216"/>
        <dbReference type="Rhea" id="RHEA-COMP:11321"/>
        <dbReference type="Rhea" id="RHEA-COMP:11322"/>
        <dbReference type="ChEBI" id="CHEBI:15378"/>
        <dbReference type="ChEBI" id="CHEBI:30616"/>
        <dbReference type="ChEBI" id="CHEBI:43176"/>
        <dbReference type="ChEBI" id="CHEBI:68546"/>
        <dbReference type="ChEBI" id="CHEBI:456216"/>
        <dbReference type="EC" id="2.7.11.23"/>
    </reaction>
</comment>
<comment type="caution">
    <text evidence="15">The sequence shown here is derived from an EMBL/GenBank/DDBJ whole genome shotgun (WGS) entry which is preliminary data.</text>
</comment>
<protein>
    <recommendedName>
        <fullName evidence="14">Protein kinase domain-containing protein</fullName>
    </recommendedName>
</protein>
<dbReference type="InterPro" id="IPR008271">
    <property type="entry name" value="Ser/Thr_kinase_AS"/>
</dbReference>
<proteinExistence type="inferred from homology"/>
<dbReference type="CDD" id="cd07830">
    <property type="entry name" value="STKc_MAK_like"/>
    <property type="match status" value="1"/>
</dbReference>
<evidence type="ECO:0000256" key="6">
    <source>
        <dbReference type="ARBA" id="ARBA00022777"/>
    </source>
</evidence>
<dbReference type="FunFam" id="1.10.510.10:FF:000104">
    <property type="entry name" value="serine/threonine-protein kinase MAK isoform X1"/>
    <property type="match status" value="1"/>
</dbReference>
<keyword evidence="7 11" id="KW-0067">ATP-binding</keyword>
<feature type="binding site" evidence="11">
    <location>
        <position position="34"/>
    </location>
    <ligand>
        <name>ATP</name>
        <dbReference type="ChEBI" id="CHEBI:30616"/>
    </ligand>
</feature>
<evidence type="ECO:0000256" key="1">
    <source>
        <dbReference type="ARBA" id="ARBA00006485"/>
    </source>
</evidence>
<dbReference type="OrthoDB" id="2158884at2759"/>
<dbReference type="FunFam" id="3.30.200.20:FF:000262">
    <property type="entry name" value="cyclin-dependent kinase F-4-like"/>
    <property type="match status" value="1"/>
</dbReference>
<feature type="compositionally biased region" description="Basic and acidic residues" evidence="13">
    <location>
        <begin position="433"/>
        <end position="446"/>
    </location>
</feature>
<feature type="region of interest" description="Disordered" evidence="13">
    <location>
        <begin position="322"/>
        <end position="397"/>
    </location>
</feature>
<comment type="catalytic activity">
    <reaction evidence="9">
        <text>L-seryl-[protein] + ATP = O-phospho-L-seryl-[protein] + ADP + H(+)</text>
        <dbReference type="Rhea" id="RHEA:17989"/>
        <dbReference type="Rhea" id="RHEA-COMP:9863"/>
        <dbReference type="Rhea" id="RHEA-COMP:11604"/>
        <dbReference type="ChEBI" id="CHEBI:15378"/>
        <dbReference type="ChEBI" id="CHEBI:29999"/>
        <dbReference type="ChEBI" id="CHEBI:30616"/>
        <dbReference type="ChEBI" id="CHEBI:83421"/>
        <dbReference type="ChEBI" id="CHEBI:456216"/>
        <dbReference type="EC" id="2.7.11.22"/>
    </reaction>
</comment>
<dbReference type="PROSITE" id="PS00107">
    <property type="entry name" value="PROTEIN_KINASE_ATP"/>
    <property type="match status" value="1"/>
</dbReference>
<evidence type="ECO:0000256" key="2">
    <source>
        <dbReference type="ARBA" id="ARBA00022527"/>
    </source>
</evidence>
<dbReference type="Proteomes" id="UP000604825">
    <property type="component" value="Unassembled WGS sequence"/>
</dbReference>
<comment type="catalytic activity">
    <reaction evidence="8">
        <text>L-threonyl-[protein] + ATP = O-phospho-L-threonyl-[protein] + ADP + H(+)</text>
        <dbReference type="Rhea" id="RHEA:46608"/>
        <dbReference type="Rhea" id="RHEA-COMP:11060"/>
        <dbReference type="Rhea" id="RHEA-COMP:11605"/>
        <dbReference type="ChEBI" id="CHEBI:15378"/>
        <dbReference type="ChEBI" id="CHEBI:30013"/>
        <dbReference type="ChEBI" id="CHEBI:30616"/>
        <dbReference type="ChEBI" id="CHEBI:61977"/>
        <dbReference type="ChEBI" id="CHEBI:456216"/>
        <dbReference type="EC" id="2.7.11.22"/>
    </reaction>
</comment>
<sequence>MDRFKLIKEVGDGTFGSVWRAINKQNGEVVAVKKMKKKYYSFEECMSLREVKSLRRMNHPNIVKLKEVIRENDILYFIMEYMECNLYQLMKDRVKPFSESEVRNWCFQIFQALAYMHQRGYFHRDLKPENLLVSKDIIKLADFGLAREVSSLPPYTEYVSTRWYRAPEVLLQSSAYDSAVDMWAMGAIMAELLTLHPLFPGTSEADEIHKICNVIGSPDEQSWPQGLSLAEAMKYQFPQIKGSQLSEVMTTASSEAIDLISSLCSWDPSKRPKATEVLQHTFFQGCTYVPLPVRPKAPKTPPCVGAKGISENSVARRFSTGTLSTMKSHSNASTKLNGLSKTGVQRKLHLDRQPSHKSTKPTENSNKLTTNRVPARNSPGNPVLRHSRSLPETGRGAIQKVSSITERLSQMSVTSRTRSTVKPAAPMMKAGHGKSDFLGKSDDIPPAKRLTRKLVS</sequence>
<dbReference type="PROSITE" id="PS00108">
    <property type="entry name" value="PROTEIN_KINASE_ST"/>
    <property type="match status" value="1"/>
</dbReference>
<keyword evidence="4" id="KW-0808">Transferase</keyword>
<keyword evidence="16" id="KW-1185">Reference proteome</keyword>
<comment type="similarity">
    <text evidence="1">Belongs to the protein kinase superfamily. CMGC Ser/Thr protein kinase family. CDC2/CDKX subfamily.</text>
</comment>
<feature type="compositionally biased region" description="Polar residues" evidence="13">
    <location>
        <begin position="322"/>
        <end position="343"/>
    </location>
</feature>
<keyword evidence="6" id="KW-0418">Kinase</keyword>
<accession>A0A811PH39</accession>
<feature type="compositionally biased region" description="Polar residues" evidence="13">
    <location>
        <begin position="361"/>
        <end position="372"/>
    </location>
</feature>
<dbReference type="GO" id="GO:0004693">
    <property type="term" value="F:cyclin-dependent protein serine/threonine kinase activity"/>
    <property type="evidence" value="ECO:0007669"/>
    <property type="project" value="UniProtKB-EC"/>
</dbReference>
<reference evidence="15" key="1">
    <citation type="submission" date="2020-10" db="EMBL/GenBank/DDBJ databases">
        <authorList>
            <person name="Han B."/>
            <person name="Lu T."/>
            <person name="Zhao Q."/>
            <person name="Huang X."/>
            <person name="Zhao Y."/>
        </authorList>
    </citation>
    <scope>NUCLEOTIDE SEQUENCE</scope>
</reference>
<dbReference type="Pfam" id="PF00069">
    <property type="entry name" value="Pkinase"/>
    <property type="match status" value="1"/>
</dbReference>
<keyword evidence="3" id="KW-0597">Phosphoprotein</keyword>
<organism evidence="15 16">
    <name type="scientific">Miscanthus lutarioriparius</name>
    <dbReference type="NCBI Taxonomy" id="422564"/>
    <lineage>
        <taxon>Eukaryota</taxon>
        <taxon>Viridiplantae</taxon>
        <taxon>Streptophyta</taxon>
        <taxon>Embryophyta</taxon>
        <taxon>Tracheophyta</taxon>
        <taxon>Spermatophyta</taxon>
        <taxon>Magnoliopsida</taxon>
        <taxon>Liliopsida</taxon>
        <taxon>Poales</taxon>
        <taxon>Poaceae</taxon>
        <taxon>PACMAD clade</taxon>
        <taxon>Panicoideae</taxon>
        <taxon>Andropogonodae</taxon>
        <taxon>Andropogoneae</taxon>
        <taxon>Saccharinae</taxon>
        <taxon>Miscanthus</taxon>
    </lineage>
</organism>
<dbReference type="EMBL" id="CAJGYO010000007">
    <property type="protein sequence ID" value="CAD6242823.1"/>
    <property type="molecule type" value="Genomic_DNA"/>
</dbReference>
<evidence type="ECO:0000313" key="15">
    <source>
        <dbReference type="EMBL" id="CAD6242823.1"/>
    </source>
</evidence>
<feature type="region of interest" description="Disordered" evidence="13">
    <location>
        <begin position="410"/>
        <end position="456"/>
    </location>
</feature>
<dbReference type="Gene3D" id="3.30.200.20">
    <property type="entry name" value="Phosphorylase Kinase, domain 1"/>
    <property type="match status" value="1"/>
</dbReference>